<dbReference type="GO" id="GO:0046872">
    <property type="term" value="F:metal ion binding"/>
    <property type="evidence" value="ECO:0007669"/>
    <property type="project" value="UniProtKB-KW"/>
</dbReference>
<gene>
    <name evidence="6" type="ORF">ADIMK_4197</name>
</gene>
<keyword evidence="4" id="KW-0408">Iron</keyword>
<dbReference type="EMBL" id="JMQN01000063">
    <property type="protein sequence ID" value="KEA61740.1"/>
    <property type="molecule type" value="Genomic_DNA"/>
</dbReference>
<comment type="caution">
    <text evidence="6">The sequence shown here is derived from an EMBL/GenBank/DDBJ whole genome shotgun (WGS) entry which is preliminary data.</text>
</comment>
<evidence type="ECO:0000256" key="5">
    <source>
        <dbReference type="ARBA" id="ARBA00034496"/>
    </source>
</evidence>
<dbReference type="GO" id="GO:0020037">
    <property type="term" value="F:heme binding"/>
    <property type="evidence" value="ECO:0007669"/>
    <property type="project" value="InterPro"/>
</dbReference>
<keyword evidence="3" id="KW-0479">Metal-binding</keyword>
<evidence type="ECO:0000313" key="7">
    <source>
        <dbReference type="Proteomes" id="UP000028252"/>
    </source>
</evidence>
<protein>
    <submittedName>
        <fullName evidence="6">Hemoglobin-like protein HbO</fullName>
    </submittedName>
</protein>
<accession>A0A081FT85</accession>
<dbReference type="PATRIC" id="fig|1232683.4.peg.4129"/>
<keyword evidence="7" id="KW-1185">Reference proteome</keyword>
<dbReference type="CDD" id="cd14773">
    <property type="entry name" value="TrHb2_PhHbO-like_O"/>
    <property type="match status" value="1"/>
</dbReference>
<sequence length="129" mass="14748">MTDYSAYSTPYEVLGEQKIRELTSAFYDIMDSLPEAAGIRAMHKADLNPMRERLAEYLIGWLGGPQIYAEKYGSVCMTGPHKGYAIGESERDQWLLCMHKALETVEVEPQLREMLKEPLFAIADMVRNR</sequence>
<dbReference type="GO" id="GO:0019825">
    <property type="term" value="F:oxygen binding"/>
    <property type="evidence" value="ECO:0007669"/>
    <property type="project" value="InterPro"/>
</dbReference>
<dbReference type="InterPro" id="IPR044203">
    <property type="entry name" value="GlbO/GLB3-like"/>
</dbReference>
<dbReference type="InterPro" id="IPR012292">
    <property type="entry name" value="Globin/Proto"/>
</dbReference>
<dbReference type="Proteomes" id="UP000028252">
    <property type="component" value="Unassembled WGS sequence"/>
</dbReference>
<name>A0A081FT85_9GAMM</name>
<dbReference type="RefSeq" id="WP_036192468.1">
    <property type="nucleotide sequence ID" value="NZ_JMQN01000063.1"/>
</dbReference>
<dbReference type="Gene3D" id="1.10.490.10">
    <property type="entry name" value="Globins"/>
    <property type="match status" value="1"/>
</dbReference>
<dbReference type="InterPro" id="IPR009050">
    <property type="entry name" value="Globin-like_sf"/>
</dbReference>
<comment type="similarity">
    <text evidence="5">Belongs to the truncated hemoglobin family. Group II subfamily.</text>
</comment>
<dbReference type="STRING" id="1232683.ADIMK_4197"/>
<dbReference type="InterPro" id="IPR001486">
    <property type="entry name" value="Hemoglobin_trunc"/>
</dbReference>
<dbReference type="GO" id="GO:0005344">
    <property type="term" value="F:oxygen carrier activity"/>
    <property type="evidence" value="ECO:0007669"/>
    <property type="project" value="InterPro"/>
</dbReference>
<dbReference type="PANTHER" id="PTHR47366:SF1">
    <property type="entry name" value="TWO-ON-TWO HEMOGLOBIN-3"/>
    <property type="match status" value="1"/>
</dbReference>
<keyword evidence="2" id="KW-0349">Heme</keyword>
<evidence type="ECO:0000313" key="6">
    <source>
        <dbReference type="EMBL" id="KEA61740.1"/>
    </source>
</evidence>
<evidence type="ECO:0000256" key="3">
    <source>
        <dbReference type="ARBA" id="ARBA00022723"/>
    </source>
</evidence>
<dbReference type="PANTHER" id="PTHR47366">
    <property type="entry name" value="TWO-ON-TWO HEMOGLOBIN-3"/>
    <property type="match status" value="1"/>
</dbReference>
<organism evidence="6 7">
    <name type="scientific">Marinobacterium lacunae</name>
    <dbReference type="NCBI Taxonomy" id="1232683"/>
    <lineage>
        <taxon>Bacteria</taxon>
        <taxon>Pseudomonadati</taxon>
        <taxon>Pseudomonadota</taxon>
        <taxon>Gammaproteobacteria</taxon>
        <taxon>Oceanospirillales</taxon>
        <taxon>Oceanospirillaceae</taxon>
        <taxon>Marinobacterium</taxon>
    </lineage>
</organism>
<proteinExistence type="inferred from homology"/>
<evidence type="ECO:0000256" key="2">
    <source>
        <dbReference type="ARBA" id="ARBA00022617"/>
    </source>
</evidence>
<dbReference type="OrthoDB" id="9790913at2"/>
<evidence type="ECO:0000256" key="1">
    <source>
        <dbReference type="ARBA" id="ARBA00022448"/>
    </source>
</evidence>
<dbReference type="eggNOG" id="COG2346">
    <property type="taxonomic scope" value="Bacteria"/>
</dbReference>
<dbReference type="AlphaFoldDB" id="A0A081FT85"/>
<keyword evidence="1" id="KW-0813">Transport</keyword>
<evidence type="ECO:0000256" key="4">
    <source>
        <dbReference type="ARBA" id="ARBA00023004"/>
    </source>
</evidence>
<reference evidence="6 7" key="1">
    <citation type="submission" date="2014-04" db="EMBL/GenBank/DDBJ databases">
        <title>Marinobacterium kochiensis sp. nov., isolated from sediment sample collected from Kochi backwaters in Kerala, India.</title>
        <authorList>
            <person name="Singh A."/>
            <person name="Pinnaka A.K."/>
        </authorList>
    </citation>
    <scope>NUCLEOTIDE SEQUENCE [LARGE SCALE GENOMIC DNA]</scope>
    <source>
        <strain evidence="6 7">AK27</strain>
    </source>
</reference>
<dbReference type="Pfam" id="PF01152">
    <property type="entry name" value="Bac_globin"/>
    <property type="match status" value="1"/>
</dbReference>
<dbReference type="SUPFAM" id="SSF46458">
    <property type="entry name" value="Globin-like"/>
    <property type="match status" value="1"/>
</dbReference>